<proteinExistence type="predicted"/>
<organism evidence="1">
    <name type="scientific">Brucella pituitosa</name>
    <dbReference type="NCBI Taxonomy" id="571256"/>
    <lineage>
        <taxon>Bacteria</taxon>
        <taxon>Pseudomonadati</taxon>
        <taxon>Pseudomonadota</taxon>
        <taxon>Alphaproteobacteria</taxon>
        <taxon>Hyphomicrobiales</taxon>
        <taxon>Brucellaceae</taxon>
        <taxon>Brucella/Ochrobactrum group</taxon>
        <taxon>Brucella</taxon>
    </lineage>
</organism>
<gene>
    <name evidence="1" type="ORF">F7Q93_07310</name>
</gene>
<accession>A0A643F2Z5</accession>
<dbReference type="RefSeq" id="WP_128092904.1">
    <property type="nucleotide sequence ID" value="NZ_JBHEEN010000001.1"/>
</dbReference>
<evidence type="ECO:0000313" key="1">
    <source>
        <dbReference type="EMBL" id="KAB0572620.1"/>
    </source>
</evidence>
<comment type="caution">
    <text evidence="1">The sequence shown here is derived from an EMBL/GenBank/DDBJ whole genome shotgun (WGS) entry which is preliminary data.</text>
</comment>
<name>A0A643F2Z5_9HYPH</name>
<reference evidence="1" key="1">
    <citation type="submission" date="2019-09" db="EMBL/GenBank/DDBJ databases">
        <title>Draft genome sequences of 48 bacterial type strains from the CCUG.</title>
        <authorList>
            <person name="Tunovic T."/>
            <person name="Pineiro-Iglesias B."/>
            <person name="Unosson C."/>
            <person name="Inganas E."/>
            <person name="Ohlen M."/>
            <person name="Cardew S."/>
            <person name="Jensie-Markopoulos S."/>
            <person name="Salva-Serra F."/>
            <person name="Jaen-Luchoro D."/>
            <person name="Karlsson R."/>
            <person name="Svensson-Stadler L."/>
            <person name="Chun J."/>
            <person name="Moore E."/>
        </authorList>
    </citation>
    <scope>NUCLEOTIDE SEQUENCE</scope>
    <source>
        <strain evidence="1">CCUG 50899</strain>
    </source>
</reference>
<protein>
    <submittedName>
        <fullName evidence="1">Uncharacterized protein</fullName>
    </submittedName>
</protein>
<dbReference type="EMBL" id="VZPE01000002">
    <property type="protein sequence ID" value="KAB0572620.1"/>
    <property type="molecule type" value="Genomic_DNA"/>
</dbReference>
<dbReference type="AlphaFoldDB" id="A0A643F2Z5"/>
<sequence>MLSKFLNRTFTVSDAAWAADVDIETLRSWIKRGKFEIPLESGKWTRLSFANLCQVAAFSEVLASQGNHTLAQFIAEGSYDFFSGIQPSYDKTISGGEVFVLCGREVDGGGNHIGGIIFHDISSLTNKVSSLLSDGAASFSLVSLSAILANVINRLSSMDK</sequence>